<dbReference type="GO" id="GO:0005737">
    <property type="term" value="C:cytoplasm"/>
    <property type="evidence" value="ECO:0007669"/>
    <property type="project" value="UniProtKB-ARBA"/>
</dbReference>
<dbReference type="InterPro" id="IPR011332">
    <property type="entry name" value="Ribosomal_zn-bd"/>
</dbReference>
<dbReference type="GO" id="GO:0003735">
    <property type="term" value="F:structural constituent of ribosome"/>
    <property type="evidence" value="ECO:0007669"/>
    <property type="project" value="InterPro"/>
</dbReference>
<dbReference type="GO" id="GO:0006412">
    <property type="term" value="P:translation"/>
    <property type="evidence" value="ECO:0007669"/>
    <property type="project" value="UniProtKB-UniRule"/>
</dbReference>
<organism evidence="6 7">
    <name type="scientific">Alicyclobacillus ferrooxydans</name>
    <dbReference type="NCBI Taxonomy" id="471514"/>
    <lineage>
        <taxon>Bacteria</taxon>
        <taxon>Bacillati</taxon>
        <taxon>Bacillota</taxon>
        <taxon>Bacilli</taxon>
        <taxon>Bacillales</taxon>
        <taxon>Alicyclobacillaceae</taxon>
        <taxon>Alicyclobacillus</taxon>
    </lineage>
</organism>
<evidence type="ECO:0000256" key="1">
    <source>
        <dbReference type="ARBA" id="ARBA00007596"/>
    </source>
</evidence>
<keyword evidence="2 5" id="KW-0689">Ribosomal protein</keyword>
<dbReference type="PROSITE" id="PS00582">
    <property type="entry name" value="RIBOSOMAL_L33"/>
    <property type="match status" value="1"/>
</dbReference>
<comment type="similarity">
    <text evidence="1 5">Belongs to the bacterial ribosomal protein bL33 family.</text>
</comment>
<evidence type="ECO:0000256" key="2">
    <source>
        <dbReference type="ARBA" id="ARBA00022980"/>
    </source>
</evidence>
<evidence type="ECO:0000313" key="7">
    <source>
        <dbReference type="Proteomes" id="UP000050482"/>
    </source>
</evidence>
<sequence>MRVVITLACTDCKQRNYTSVKNKKNDPDRIEVKKFCPYCKSHTAHRETR</sequence>
<proteinExistence type="inferred from homology"/>
<dbReference type="NCBIfam" id="TIGR01023">
    <property type="entry name" value="rpmG_bact"/>
    <property type="match status" value="1"/>
</dbReference>
<dbReference type="GO" id="GO:1990904">
    <property type="term" value="C:ribonucleoprotein complex"/>
    <property type="evidence" value="ECO:0007669"/>
    <property type="project" value="UniProtKB-KW"/>
</dbReference>
<dbReference type="NCBIfam" id="NF001860">
    <property type="entry name" value="PRK00595.1"/>
    <property type="match status" value="1"/>
</dbReference>
<dbReference type="AlphaFoldDB" id="A0A0P9CEY0"/>
<evidence type="ECO:0000313" key="6">
    <source>
        <dbReference type="EMBL" id="KPV44167.1"/>
    </source>
</evidence>
<dbReference type="InterPro" id="IPR038584">
    <property type="entry name" value="Ribosomal_bL33_sf"/>
</dbReference>
<evidence type="ECO:0000256" key="3">
    <source>
        <dbReference type="ARBA" id="ARBA00023274"/>
    </source>
</evidence>
<dbReference type="OrthoDB" id="9801333at2"/>
<dbReference type="PANTHER" id="PTHR43168">
    <property type="entry name" value="50S RIBOSOMAL PROTEIN L33, CHLOROPLASTIC"/>
    <property type="match status" value="1"/>
</dbReference>
<dbReference type="SUPFAM" id="SSF57829">
    <property type="entry name" value="Zn-binding ribosomal proteins"/>
    <property type="match status" value="1"/>
</dbReference>
<dbReference type="Proteomes" id="UP000050482">
    <property type="component" value="Unassembled WGS sequence"/>
</dbReference>
<dbReference type="EMBL" id="LJCO01000040">
    <property type="protein sequence ID" value="KPV44167.1"/>
    <property type="molecule type" value="Genomic_DNA"/>
</dbReference>
<dbReference type="NCBIfam" id="NF001764">
    <property type="entry name" value="PRK00504.1"/>
    <property type="match status" value="1"/>
</dbReference>
<dbReference type="Pfam" id="PF00471">
    <property type="entry name" value="Ribosomal_L33"/>
    <property type="match status" value="1"/>
</dbReference>
<dbReference type="Gene3D" id="2.20.28.120">
    <property type="entry name" value="Ribosomal protein L33"/>
    <property type="match status" value="1"/>
</dbReference>
<dbReference type="STRING" id="471514.AN477_08865"/>
<comment type="caution">
    <text evidence="6">The sequence shown here is derived from an EMBL/GenBank/DDBJ whole genome shotgun (WGS) entry which is preliminary data.</text>
</comment>
<accession>A0A0P9CEY0</accession>
<protein>
    <recommendedName>
        <fullName evidence="4 5">Large ribosomal subunit protein bL33</fullName>
    </recommendedName>
</protein>
<reference evidence="6 7" key="1">
    <citation type="submission" date="2015-09" db="EMBL/GenBank/DDBJ databases">
        <title>Draft genome sequence of Alicyclobacillus ferrooxydans DSM 22381.</title>
        <authorList>
            <person name="Hemp J."/>
        </authorList>
    </citation>
    <scope>NUCLEOTIDE SEQUENCE [LARGE SCALE GENOMIC DNA]</scope>
    <source>
        <strain evidence="6 7">TC-34</strain>
    </source>
</reference>
<gene>
    <name evidence="5 6" type="primary">rpmG</name>
    <name evidence="6" type="ORF">AN477_08865</name>
</gene>
<dbReference type="PANTHER" id="PTHR43168:SF2">
    <property type="entry name" value="LARGE RIBOSOMAL SUBUNIT PROTEIN BL33C"/>
    <property type="match status" value="1"/>
</dbReference>
<keyword evidence="3 5" id="KW-0687">Ribonucleoprotein</keyword>
<name>A0A0P9CEY0_9BACL</name>
<evidence type="ECO:0000256" key="4">
    <source>
        <dbReference type="ARBA" id="ARBA00035176"/>
    </source>
</evidence>
<dbReference type="InterPro" id="IPR001705">
    <property type="entry name" value="Ribosomal_bL33"/>
</dbReference>
<dbReference type="GO" id="GO:0005840">
    <property type="term" value="C:ribosome"/>
    <property type="evidence" value="ECO:0007669"/>
    <property type="project" value="UniProtKB-KW"/>
</dbReference>
<evidence type="ECO:0000256" key="5">
    <source>
        <dbReference type="HAMAP-Rule" id="MF_00294"/>
    </source>
</evidence>
<dbReference type="HAMAP" id="MF_00294">
    <property type="entry name" value="Ribosomal_bL33"/>
    <property type="match status" value="1"/>
</dbReference>
<dbReference type="PATRIC" id="fig|471514.4.peg.957"/>
<dbReference type="InterPro" id="IPR018264">
    <property type="entry name" value="Ribosomal_bL33_CS"/>
</dbReference>
<keyword evidence="7" id="KW-1185">Reference proteome</keyword>
<dbReference type="RefSeq" id="WP_054968812.1">
    <property type="nucleotide sequence ID" value="NZ_LJCO01000040.1"/>
</dbReference>